<dbReference type="KEGG" id="doe:DENOEST_0920"/>
<organism evidence="1 2">
    <name type="scientific">Denitratisoma oestradiolicum</name>
    <dbReference type="NCBI Taxonomy" id="311182"/>
    <lineage>
        <taxon>Bacteria</taxon>
        <taxon>Pseudomonadati</taxon>
        <taxon>Pseudomonadota</taxon>
        <taxon>Betaproteobacteria</taxon>
        <taxon>Nitrosomonadales</taxon>
        <taxon>Sterolibacteriaceae</taxon>
        <taxon>Denitratisoma</taxon>
    </lineage>
</organism>
<dbReference type="RefSeq" id="WP_145771558.1">
    <property type="nucleotide sequence ID" value="NZ_LR778301.1"/>
</dbReference>
<dbReference type="InterPro" id="IPR021799">
    <property type="entry name" value="PIN-like_prokaryotic"/>
</dbReference>
<gene>
    <name evidence="1" type="ORF">DENOEST_0920</name>
</gene>
<keyword evidence="2" id="KW-1185">Reference proteome</keyword>
<sequence>MLIDDLRACRAANQLAVPLVGTLSLLVRARTSGAVGSLRPLLKSLSDSGYRLPVAVVEQVLAELGE</sequence>
<reference evidence="1 2" key="1">
    <citation type="submission" date="2020-03" db="EMBL/GenBank/DDBJ databases">
        <authorList>
            <consortium name="Genoscope - CEA"/>
            <person name="William W."/>
        </authorList>
    </citation>
    <scope>NUCLEOTIDE SEQUENCE [LARGE SCALE GENOMIC DNA]</scope>
    <source>
        <strain evidence="2">DSM 16959</strain>
    </source>
</reference>
<dbReference type="AlphaFoldDB" id="A0A6S6XTK4"/>
<dbReference type="EMBL" id="LR778301">
    <property type="protein sequence ID" value="CAB1368085.1"/>
    <property type="molecule type" value="Genomic_DNA"/>
</dbReference>
<evidence type="ECO:0008006" key="3">
    <source>
        <dbReference type="Google" id="ProtNLM"/>
    </source>
</evidence>
<name>A0A6S6XTK4_9PROT</name>
<evidence type="ECO:0000313" key="2">
    <source>
        <dbReference type="Proteomes" id="UP000515733"/>
    </source>
</evidence>
<dbReference type="Pfam" id="PF11848">
    <property type="entry name" value="DUF3368"/>
    <property type="match status" value="1"/>
</dbReference>
<dbReference type="Proteomes" id="UP000515733">
    <property type="component" value="Chromosome"/>
</dbReference>
<proteinExistence type="predicted"/>
<evidence type="ECO:0000313" key="1">
    <source>
        <dbReference type="EMBL" id="CAB1368085.1"/>
    </source>
</evidence>
<accession>A0A6S6XTK4</accession>
<protein>
    <recommendedName>
        <fullName evidence="3">DUF3368 domain-containing protein</fullName>
    </recommendedName>
</protein>